<dbReference type="SUPFAM" id="SSF51695">
    <property type="entry name" value="PLC-like phosphodiesterases"/>
    <property type="match status" value="1"/>
</dbReference>
<dbReference type="Gene3D" id="3.20.20.190">
    <property type="entry name" value="Phosphatidylinositol (PI) phosphodiesterase"/>
    <property type="match status" value="1"/>
</dbReference>
<evidence type="ECO:0000256" key="1">
    <source>
        <dbReference type="SAM" id="Phobius"/>
    </source>
</evidence>
<feature type="transmembrane region" description="Helical" evidence="1">
    <location>
        <begin position="222"/>
        <end position="246"/>
    </location>
</feature>
<dbReference type="GO" id="GO:0070291">
    <property type="term" value="P:N-acylethanolamine metabolic process"/>
    <property type="evidence" value="ECO:0007669"/>
    <property type="project" value="TreeGrafter"/>
</dbReference>
<reference evidence="3" key="1">
    <citation type="submission" date="2022-07" db="EMBL/GenBank/DDBJ databases">
        <authorList>
            <person name="Trinca V."/>
            <person name="Uliana J.V.C."/>
            <person name="Torres T.T."/>
            <person name="Ward R.J."/>
            <person name="Monesi N."/>
        </authorList>
    </citation>
    <scope>NUCLEOTIDE SEQUENCE</scope>
    <source>
        <strain evidence="3">HSMRA1968</strain>
        <tissue evidence="3">Whole embryos</tissue>
    </source>
</reference>
<name>A0A9Q0MPJ1_9DIPT</name>
<protein>
    <submittedName>
        <fullName evidence="3">Glycerophosphodiester phosphodiesterase 1</fullName>
    </submittedName>
</protein>
<evidence type="ECO:0000256" key="2">
    <source>
        <dbReference type="SAM" id="SignalP"/>
    </source>
</evidence>
<keyword evidence="1" id="KW-1133">Transmembrane helix</keyword>
<dbReference type="GO" id="GO:0005886">
    <property type="term" value="C:plasma membrane"/>
    <property type="evidence" value="ECO:0007669"/>
    <property type="project" value="TreeGrafter"/>
</dbReference>
<proteinExistence type="predicted"/>
<sequence>MPWLIILLIVVCIVSKFVKLKRSKYLKSFIDKFENVSDNESDYLYWPIANRGSSFDVPENSHFALKSCEKFKCKSVLLDLAMTKCGEMVLLHKTTIEKGNIYESIEKITFESLKNINISEHHPLGNQFPPEKILSLPNLLTILETMDVTVFLLLSSTTSKCIDNLKRIVQSNENFAKKIILCSSSTFVIYQMRKSCPDLVCGLWIDRTPKLENQYILRPKTIIMSLYSAFFQSILTPVIGISVVFIDKNDFNENIKNLWKNVGVHPIVYSVNSPNEKRYFQQVFKTRYLTDTLRSEPQIVIKQSKC</sequence>
<dbReference type="OrthoDB" id="197419at2759"/>
<dbReference type="GO" id="GO:0006644">
    <property type="term" value="P:phospholipid metabolic process"/>
    <property type="evidence" value="ECO:0007669"/>
    <property type="project" value="TreeGrafter"/>
</dbReference>
<evidence type="ECO:0000313" key="3">
    <source>
        <dbReference type="EMBL" id="KAJ6635476.1"/>
    </source>
</evidence>
<keyword evidence="1" id="KW-0812">Transmembrane</keyword>
<comment type="caution">
    <text evidence="3">The sequence shown here is derived from an EMBL/GenBank/DDBJ whole genome shotgun (WGS) entry which is preliminary data.</text>
</comment>
<gene>
    <name evidence="3" type="primary">GDE1</name>
    <name evidence="3" type="ORF">Bhyg_14062</name>
</gene>
<keyword evidence="1" id="KW-0472">Membrane</keyword>
<dbReference type="PANTHER" id="PTHR46320:SF1">
    <property type="entry name" value="GLYCEROPHOSPHODIESTER PHOSPHODIESTERASE 1"/>
    <property type="match status" value="1"/>
</dbReference>
<organism evidence="3 4">
    <name type="scientific">Pseudolycoriella hygida</name>
    <dbReference type="NCBI Taxonomy" id="35572"/>
    <lineage>
        <taxon>Eukaryota</taxon>
        <taxon>Metazoa</taxon>
        <taxon>Ecdysozoa</taxon>
        <taxon>Arthropoda</taxon>
        <taxon>Hexapoda</taxon>
        <taxon>Insecta</taxon>
        <taxon>Pterygota</taxon>
        <taxon>Neoptera</taxon>
        <taxon>Endopterygota</taxon>
        <taxon>Diptera</taxon>
        <taxon>Nematocera</taxon>
        <taxon>Sciaroidea</taxon>
        <taxon>Sciaridae</taxon>
        <taxon>Pseudolycoriella</taxon>
    </lineage>
</organism>
<dbReference type="EMBL" id="WJQU01000004">
    <property type="protein sequence ID" value="KAJ6635476.1"/>
    <property type="molecule type" value="Genomic_DNA"/>
</dbReference>
<dbReference type="InterPro" id="IPR017946">
    <property type="entry name" value="PLC-like_Pdiesterase_TIM-brl"/>
</dbReference>
<feature type="signal peptide" evidence="2">
    <location>
        <begin position="1"/>
        <end position="20"/>
    </location>
</feature>
<dbReference type="GO" id="GO:0006580">
    <property type="term" value="P:ethanolamine metabolic process"/>
    <property type="evidence" value="ECO:0007669"/>
    <property type="project" value="TreeGrafter"/>
</dbReference>
<keyword evidence="4" id="KW-1185">Reference proteome</keyword>
<accession>A0A9Q0MPJ1</accession>
<dbReference type="AlphaFoldDB" id="A0A9Q0MPJ1"/>
<evidence type="ECO:0000313" key="4">
    <source>
        <dbReference type="Proteomes" id="UP001151699"/>
    </source>
</evidence>
<dbReference type="PANTHER" id="PTHR46320">
    <property type="entry name" value="GLYCEROPHOSPHODIESTER PHOSPHODIESTERASE 1"/>
    <property type="match status" value="1"/>
</dbReference>
<dbReference type="Proteomes" id="UP001151699">
    <property type="component" value="Chromosome C"/>
</dbReference>
<dbReference type="GO" id="GO:0008889">
    <property type="term" value="F:glycerophosphodiester phosphodiesterase activity"/>
    <property type="evidence" value="ECO:0007669"/>
    <property type="project" value="TreeGrafter"/>
</dbReference>
<keyword evidence="2" id="KW-0732">Signal</keyword>
<feature type="chain" id="PRO_5040364943" evidence="2">
    <location>
        <begin position="21"/>
        <end position="306"/>
    </location>
</feature>